<dbReference type="AlphaFoldDB" id="A0A061S5D6"/>
<name>A0A061S5D6_9CHLO</name>
<evidence type="ECO:0000313" key="2">
    <source>
        <dbReference type="EMBL" id="JAC78199.1"/>
    </source>
</evidence>
<feature type="transmembrane region" description="Helical" evidence="1">
    <location>
        <begin position="112"/>
        <end position="130"/>
    </location>
</feature>
<keyword evidence="1" id="KW-0472">Membrane</keyword>
<dbReference type="EMBL" id="GBEZ01007250">
    <property type="protein sequence ID" value="JAC78199.1"/>
    <property type="molecule type" value="Transcribed_RNA"/>
</dbReference>
<accession>A0A061S5D6</accession>
<dbReference type="InterPro" id="IPR025461">
    <property type="entry name" value="ABA4-like"/>
</dbReference>
<gene>
    <name evidence="2" type="ORF">TSPGSL018_15769</name>
</gene>
<keyword evidence="1" id="KW-1133">Transmembrane helix</keyword>
<feature type="transmembrane region" description="Helical" evidence="1">
    <location>
        <begin position="86"/>
        <end position="105"/>
    </location>
</feature>
<dbReference type="Pfam" id="PF14108">
    <property type="entry name" value="ABA4-like"/>
    <property type="match status" value="1"/>
</dbReference>
<evidence type="ECO:0000256" key="1">
    <source>
        <dbReference type="SAM" id="Phobius"/>
    </source>
</evidence>
<organism evidence="2">
    <name type="scientific">Tetraselmis sp. GSL018</name>
    <dbReference type="NCBI Taxonomy" id="582737"/>
    <lineage>
        <taxon>Eukaryota</taxon>
        <taxon>Viridiplantae</taxon>
        <taxon>Chlorophyta</taxon>
        <taxon>core chlorophytes</taxon>
        <taxon>Chlorodendrophyceae</taxon>
        <taxon>Chlorodendrales</taxon>
        <taxon>Chlorodendraceae</taxon>
        <taxon>Tetraselmis</taxon>
    </lineage>
</organism>
<reference evidence="2" key="1">
    <citation type="submission" date="2014-05" db="EMBL/GenBank/DDBJ databases">
        <title>The transcriptome of the halophilic microalga Tetraselmis sp. GSL018 isolated from the Great Salt Lake, Utah.</title>
        <authorList>
            <person name="Jinkerson R.E."/>
            <person name="D'Adamo S."/>
            <person name="Posewitz M.C."/>
        </authorList>
    </citation>
    <scope>NUCLEOTIDE SEQUENCE</scope>
    <source>
        <strain evidence="2">GSL018</strain>
    </source>
</reference>
<dbReference type="PANTHER" id="PTHR34543">
    <property type="entry name" value="PROTEIN ABA DEFICIENT 4, CHLOROPLASTIC"/>
    <property type="match status" value="1"/>
</dbReference>
<protein>
    <submittedName>
        <fullName evidence="2">Uncharacterized protein</fullName>
    </submittedName>
</protein>
<keyword evidence="1" id="KW-0812">Transmembrane</keyword>
<dbReference type="PANTHER" id="PTHR34543:SF1">
    <property type="entry name" value="PROTEIN ABA DEFICIENT 4, CHLOROPLASTIC"/>
    <property type="match status" value="1"/>
</dbReference>
<sequence length="244" mass="26749">MAQARSVIRLESCRNWPTTSRNGGTRPSRTRFIETHQLEVPQTFRCLSPLDVCCRRDASFQQGKKKLLARQYCIASLSEPVVAISTVYGVSCFVTMVAAPHLAWVRQSVRRPWFITPVALSYLFIFSLSLESDTLALLMPGSLEEGLRTGRPQFLPQLSGIAELFSRTMTAASLWLHLLSINLFAARHIFLDGCRHGVATQHSLLVCAAAGPLGLAVHVATKAAVLALRRQAQPEPEPAVGVSA</sequence>
<proteinExistence type="predicted"/>